<evidence type="ECO:0000256" key="5">
    <source>
        <dbReference type="ARBA" id="ARBA00022801"/>
    </source>
</evidence>
<feature type="domain" description="UvrD-like helicase C-terminal" evidence="18">
    <location>
        <begin position="480"/>
        <end position="752"/>
    </location>
</feature>
<dbReference type="EC" id="3.1.11.5" evidence="15"/>
<dbReference type="Gene3D" id="3.90.320.10">
    <property type="match status" value="1"/>
</dbReference>
<keyword evidence="12 15" id="KW-0413">Isomerase</keyword>
<feature type="region of interest" description="Nuclease activity, interacts with RecD and RecA" evidence="15">
    <location>
        <begin position="907"/>
        <end position="1206"/>
    </location>
</feature>
<keyword evidence="10 15" id="KW-0238">DNA-binding</keyword>
<dbReference type="PROSITE" id="PS51217">
    <property type="entry name" value="UVRD_HELICASE_CTER"/>
    <property type="match status" value="1"/>
</dbReference>
<dbReference type="InterPro" id="IPR011604">
    <property type="entry name" value="PDDEXK-like_dom_sf"/>
</dbReference>
<dbReference type="CDD" id="cd22352">
    <property type="entry name" value="RecB_C-like"/>
    <property type="match status" value="1"/>
</dbReference>
<feature type="binding site" evidence="15">
    <location>
        <position position="969"/>
    </location>
    <ligand>
        <name>Mg(2+)</name>
        <dbReference type="ChEBI" id="CHEBI:18420"/>
    </ligand>
</feature>
<evidence type="ECO:0000256" key="8">
    <source>
        <dbReference type="ARBA" id="ARBA00022840"/>
    </source>
</evidence>
<comment type="catalytic activity">
    <reaction evidence="14 15">
        <text>ATP + H2O = ADP + phosphate + H(+)</text>
        <dbReference type="Rhea" id="RHEA:13065"/>
        <dbReference type="ChEBI" id="CHEBI:15377"/>
        <dbReference type="ChEBI" id="CHEBI:15378"/>
        <dbReference type="ChEBI" id="CHEBI:30616"/>
        <dbReference type="ChEBI" id="CHEBI:43474"/>
        <dbReference type="ChEBI" id="CHEBI:456216"/>
        <dbReference type="EC" id="5.6.2.4"/>
    </reaction>
</comment>
<dbReference type="InterPro" id="IPR014017">
    <property type="entry name" value="DNA_helicase_UvrD-like_C"/>
</dbReference>
<evidence type="ECO:0000259" key="17">
    <source>
        <dbReference type="PROSITE" id="PS51198"/>
    </source>
</evidence>
<comment type="domain">
    <text evidence="15">The N-terminal DNA-binding domain is a ssDNA-dependent ATPase and has ATP-dependent 3'-5' helicase function. This domain interacts with RecC.</text>
</comment>
<evidence type="ECO:0000256" key="7">
    <source>
        <dbReference type="ARBA" id="ARBA00022839"/>
    </source>
</evidence>
<dbReference type="PANTHER" id="PTHR11070">
    <property type="entry name" value="UVRD / RECB / PCRA DNA HELICASE FAMILY MEMBER"/>
    <property type="match status" value="1"/>
</dbReference>
<evidence type="ECO:0000256" key="3">
    <source>
        <dbReference type="ARBA" id="ARBA00022741"/>
    </source>
</evidence>
<dbReference type="OrthoDB" id="9810135at2"/>
<dbReference type="SUPFAM" id="SSF52540">
    <property type="entry name" value="P-loop containing nucleoside triphosphate hydrolases"/>
    <property type="match status" value="1"/>
</dbReference>
<dbReference type="InterPro" id="IPR038726">
    <property type="entry name" value="PDDEXK_AddAB-type"/>
</dbReference>
<feature type="active site" description="For nuclease activity" evidence="15">
    <location>
        <position position="1096"/>
    </location>
</feature>
<evidence type="ECO:0000313" key="20">
    <source>
        <dbReference type="Proteomes" id="UP000184600"/>
    </source>
</evidence>
<sequence length="1206" mass="136581">MPENKITQLDPLTFPLSGLRLIEASAGTGKTYTITGLYLRLLLGHGDATAAYPRPLSVEQILVVTFTEAATAELRGRIRERIHQARLAFARGESEDHFLRSLLSDTDDHQQAAHLLLQAERDMDMAAIYTIHGFCQRMLVQNAFESGSRFQHEFITDESRLKVMAVADFWRCNFYGLSLELAEQVRQLWPTPSHLLDEIGSYLSGSEPHLSATFPAADLESLHQQNLSRIQEIKQQWQQGSHEFQALIAASGVNKRSYTKKNLPLWIEQISAWAETETNSYDIPDKLERFSQQMLDEKTQKGEPPCHPVFKAIEVFLAQPVSLKAPLLAHAIKECRNILARTKQEKHWLSFDDLLAYLSDALKNDPQQLLAKRILSLYPVAMIDEFQDTDPLQYHIFSQIYSGQSETGLLMIGDPKQAIYAFRGADIFTYMKARRQVSSHFTLAINWRSGDDMVTAVNQLFSSSSRAFIYENDIPFEPVSASPQAKGRYWELENQRQPAMTWWWPEHQESYLSKSDYMQQMTGATVAQIQTILQASEAGQCSLVSGESRKQVQAGDIAVLVRTGHEGHMIKSALAKQGIASVYLSNRDSVFTGVVARDILRLLQAVLAPENERLLKAALASAFFMLEIYELDQLNTDELLWEHVIREFRSYRQIWSEKGIQPMLRTVLYQRQLAEKWLRHSEGERILTDFMHIGELLQQAASETDSAHALARWMMQSIEDSLQGLSHQDEYIQRLESERNLVRIITIHKSKGLEFDLVFLPFVMNYREAREAKYHDDDQGKVILDLFRSDLALSQAEKERLAEDLRLLYVALTRAVYGCFVGLAAIAGRSGSGDSRAHLSAMGYLLQQGQPGDVALLKHGIEKVLSTSSSAGVLCPPPEPGEMSCLSPLAESDDLHAKTLNHAIERYWRMTSYSNLVKQSGHQTFLDAPLEPKGFDIDSAGESDDILWAEEEKNIFTFPKGAAPGTFLHSLFEEIEFTEAADSEENTRIVSALMETSSVEPEWLPVLLKMIRQVLTTPLDGQSLCLADIEKNRRLTEMEFLLPVEVLQSAGLNRLIRQKDALSAQAGMLGFAKVEGMLKGFIDLVFEYRGKYYILDWKSNHLGYQIEDYSQSQLQAAMIEHRYDLQYQLYTLALHRFLSARIPGYSYKKHFGGVYYIFLRGVAGNADYGVFSHRPEEALILALDRLIAGQAEPENSPESGQMEMDL</sequence>
<dbReference type="PANTHER" id="PTHR11070:SF23">
    <property type="entry name" value="RECBCD ENZYME SUBUNIT RECB"/>
    <property type="match status" value="1"/>
</dbReference>
<dbReference type="GO" id="GO:0000287">
    <property type="term" value="F:magnesium ion binding"/>
    <property type="evidence" value="ECO:0007669"/>
    <property type="project" value="UniProtKB-UniRule"/>
</dbReference>
<dbReference type="PROSITE" id="PS51198">
    <property type="entry name" value="UVRD_HELICASE_ATP_BIND"/>
    <property type="match status" value="1"/>
</dbReference>
<dbReference type="EC" id="5.6.2.4" evidence="15"/>
<comment type="cofactor">
    <cofactor evidence="15">
        <name>Mg(2+)</name>
        <dbReference type="ChEBI" id="CHEBI:18420"/>
    </cofactor>
    <text evidence="15">Binds 1 Mg(2+) ion per subunit.</text>
</comment>
<comment type="subunit">
    <text evidence="15">Heterotrimer of RecB, RecC and RecD. All subunits contribute to DNA-binding. Interacts with RecA.</text>
</comment>
<dbReference type="Gene3D" id="1.10.3170.10">
    <property type="entry name" value="Recbcd, chain B, domain 2"/>
    <property type="match status" value="1"/>
</dbReference>
<organism evidence="19 20">
    <name type="scientific">Vibrio quintilis</name>
    <dbReference type="NCBI Taxonomy" id="1117707"/>
    <lineage>
        <taxon>Bacteria</taxon>
        <taxon>Pseudomonadati</taxon>
        <taxon>Pseudomonadota</taxon>
        <taxon>Gammaproteobacteria</taxon>
        <taxon>Vibrionales</taxon>
        <taxon>Vibrionaceae</taxon>
        <taxon>Vibrio</taxon>
    </lineage>
</organism>
<gene>
    <name evidence="15 19" type="primary">recB</name>
    <name evidence="19" type="ORF">VQ7734_04226</name>
</gene>
<evidence type="ECO:0000313" key="19">
    <source>
        <dbReference type="EMBL" id="SHO58454.1"/>
    </source>
</evidence>
<evidence type="ECO:0000256" key="4">
    <source>
        <dbReference type="ARBA" id="ARBA00022763"/>
    </source>
</evidence>
<dbReference type="GO" id="GO:0005524">
    <property type="term" value="F:ATP binding"/>
    <property type="evidence" value="ECO:0007669"/>
    <property type="project" value="UniProtKB-UniRule"/>
</dbReference>
<evidence type="ECO:0000256" key="14">
    <source>
        <dbReference type="ARBA" id="ARBA00048988"/>
    </source>
</evidence>
<dbReference type="NCBIfam" id="TIGR00609">
    <property type="entry name" value="recB"/>
    <property type="match status" value="1"/>
</dbReference>
<dbReference type="InterPro" id="IPR014016">
    <property type="entry name" value="UvrD-like_ATP-bd"/>
</dbReference>
<feature type="binding site" evidence="15">
    <location>
        <position position="1096"/>
    </location>
    <ligand>
        <name>Mg(2+)</name>
        <dbReference type="ChEBI" id="CHEBI:18420"/>
    </ligand>
</feature>
<dbReference type="Pfam" id="PF12705">
    <property type="entry name" value="PDDEXK_1"/>
    <property type="match status" value="1"/>
</dbReference>
<evidence type="ECO:0000256" key="12">
    <source>
        <dbReference type="ARBA" id="ARBA00023235"/>
    </source>
</evidence>
<dbReference type="Pfam" id="PF00580">
    <property type="entry name" value="UvrD-helicase"/>
    <property type="match status" value="1"/>
</dbReference>
<dbReference type="HAMAP" id="MF_01485">
    <property type="entry name" value="RecB"/>
    <property type="match status" value="1"/>
</dbReference>
<evidence type="ECO:0000256" key="9">
    <source>
        <dbReference type="ARBA" id="ARBA00022842"/>
    </source>
</evidence>
<keyword evidence="3 15" id="KW-0547">Nucleotide-binding</keyword>
<keyword evidence="2 15" id="KW-0479">Metal-binding</keyword>
<dbReference type="GO" id="GO:0000724">
    <property type="term" value="P:double-strand break repair via homologous recombination"/>
    <property type="evidence" value="ECO:0007669"/>
    <property type="project" value="UniProtKB-UniRule"/>
</dbReference>
<dbReference type="Proteomes" id="UP000184600">
    <property type="component" value="Unassembled WGS sequence"/>
</dbReference>
<feature type="domain" description="UvrD-like helicase ATP-binding" evidence="17">
    <location>
        <begin position="3"/>
        <end position="450"/>
    </location>
</feature>
<comment type="domain">
    <text evidence="15">The C-terminal domain has nuclease activity and interacts with RecD. It interacts with RecA, facilitating its loading onto ssDNA.</text>
</comment>
<comment type="catalytic activity">
    <reaction evidence="13 15">
        <text>Couples ATP hydrolysis with the unwinding of duplex DNA by translocating in the 3'-5' direction.</text>
        <dbReference type="EC" id="5.6.2.4"/>
    </reaction>
</comment>
<protein>
    <recommendedName>
        <fullName evidence="15">RecBCD enzyme subunit RecB</fullName>
        <ecNumber evidence="15">3.1.11.5</ecNumber>
        <ecNumber evidence="15">5.6.2.4</ecNumber>
    </recommendedName>
    <alternativeName>
        <fullName evidence="15">DNA 3'-5' helicase subunit RecB</fullName>
    </alternativeName>
    <alternativeName>
        <fullName evidence="15">Exonuclease V subunit RecB</fullName>
        <shortName evidence="15">ExoV subunit RecB</shortName>
    </alternativeName>
    <alternativeName>
        <fullName evidence="15">Helicase/nuclease RecBCD subunit RecB</fullName>
    </alternativeName>
</protein>
<keyword evidence="8 15" id="KW-0067">ATP-binding</keyword>
<evidence type="ECO:0000256" key="15">
    <source>
        <dbReference type="HAMAP-Rule" id="MF_01485"/>
    </source>
</evidence>
<evidence type="ECO:0000256" key="2">
    <source>
        <dbReference type="ARBA" id="ARBA00022723"/>
    </source>
</evidence>
<keyword evidence="5 15" id="KW-0378">Hydrolase</keyword>
<feature type="binding site" evidence="16">
    <location>
        <begin position="24"/>
        <end position="31"/>
    </location>
    <ligand>
        <name>ATP</name>
        <dbReference type="ChEBI" id="CHEBI:30616"/>
    </ligand>
</feature>
<name>A0A1M7Z0R1_9VIBR</name>
<evidence type="ECO:0000256" key="13">
    <source>
        <dbReference type="ARBA" id="ARBA00034617"/>
    </source>
</evidence>
<keyword evidence="7 15" id="KW-0269">Exonuclease</keyword>
<dbReference type="EMBL" id="FRFG01000064">
    <property type="protein sequence ID" value="SHO58454.1"/>
    <property type="molecule type" value="Genomic_DNA"/>
</dbReference>
<dbReference type="AlphaFoldDB" id="A0A1M7Z0R1"/>
<evidence type="ECO:0000259" key="18">
    <source>
        <dbReference type="PROSITE" id="PS51217"/>
    </source>
</evidence>
<keyword evidence="6 15" id="KW-0347">Helicase</keyword>
<reference evidence="20" key="1">
    <citation type="submission" date="2016-12" db="EMBL/GenBank/DDBJ databases">
        <authorList>
            <person name="Rodrigo-Torres L."/>
            <person name="Arahal R.D."/>
            <person name="Lucena T."/>
        </authorList>
    </citation>
    <scope>NUCLEOTIDE SEQUENCE [LARGE SCALE GENOMIC DNA]</scope>
</reference>
<dbReference type="GO" id="GO:0008854">
    <property type="term" value="F:exodeoxyribonuclease V activity"/>
    <property type="evidence" value="ECO:0007669"/>
    <property type="project" value="UniProtKB-EC"/>
</dbReference>
<dbReference type="GO" id="GO:0003677">
    <property type="term" value="F:DNA binding"/>
    <property type="evidence" value="ECO:0007669"/>
    <property type="project" value="UniProtKB-UniRule"/>
</dbReference>
<proteinExistence type="inferred from homology"/>
<dbReference type="Gene3D" id="3.40.50.300">
    <property type="entry name" value="P-loop containing nucleotide triphosphate hydrolases"/>
    <property type="match status" value="2"/>
</dbReference>
<dbReference type="InterPro" id="IPR027417">
    <property type="entry name" value="P-loop_NTPase"/>
</dbReference>
<dbReference type="SUPFAM" id="SSF52980">
    <property type="entry name" value="Restriction endonuclease-like"/>
    <property type="match status" value="1"/>
</dbReference>
<feature type="region of interest" description="DNA-binding and helicase activity, interacts with RecC" evidence="15">
    <location>
        <begin position="1"/>
        <end position="848"/>
    </location>
</feature>
<keyword evidence="1 15" id="KW-0540">Nuclease</keyword>
<dbReference type="Gene3D" id="1.10.486.10">
    <property type="entry name" value="PCRA, domain 4"/>
    <property type="match status" value="1"/>
</dbReference>
<comment type="miscellaneous">
    <text evidence="15">In the RecBCD complex, RecB has a slow 3'-5' helicase, an exonuclease activity and loads RecA onto ssDNA, RecD has a fast 5'-3' helicase activity, while RecC stimulates the ATPase and processivity of the RecB helicase and contributes to recognition of the Chi site.</text>
</comment>
<evidence type="ECO:0000256" key="10">
    <source>
        <dbReference type="ARBA" id="ARBA00023125"/>
    </source>
</evidence>
<accession>A0A1M7Z0R1</accession>
<keyword evidence="11 15" id="KW-0234">DNA repair</keyword>
<comment type="catalytic activity">
    <reaction evidence="15">
        <text>Exonucleolytic cleavage (in the presence of ATP) in either 5'- to 3'- or 3'- to 5'-direction to yield 5'-phosphooligonucleotides.</text>
        <dbReference type="EC" id="3.1.11.5"/>
    </reaction>
</comment>
<dbReference type="InterPro" id="IPR000212">
    <property type="entry name" value="DNA_helicase_UvrD/REP"/>
</dbReference>
<keyword evidence="4 15" id="KW-0227">DNA damage</keyword>
<dbReference type="GO" id="GO:0043138">
    <property type="term" value="F:3'-5' DNA helicase activity"/>
    <property type="evidence" value="ECO:0007669"/>
    <property type="project" value="UniProtKB-UniRule"/>
</dbReference>
<dbReference type="Pfam" id="PF13361">
    <property type="entry name" value="UvrD_C"/>
    <property type="match status" value="1"/>
</dbReference>
<dbReference type="InterPro" id="IPR004586">
    <property type="entry name" value="RecB"/>
</dbReference>
<dbReference type="GO" id="GO:0005829">
    <property type="term" value="C:cytosol"/>
    <property type="evidence" value="ECO:0007669"/>
    <property type="project" value="TreeGrafter"/>
</dbReference>
<comment type="function">
    <text evidence="15">A helicase/nuclease that prepares dsDNA breaks (DSB) for recombinational DNA repair. Binds to DSBs and unwinds DNA via a highly rapid and processive ATP-dependent bidirectional helicase activity. Unwinds dsDNA until it encounters a Chi (crossover hotspot instigator) sequence from the 3' direction. Cuts ssDNA a few nucleotides 3' to the Chi site. The properties and activities of the enzyme are changed at Chi. The Chi-altered holoenzyme produces a long 3'-ssDNA overhang and facilitates RecA-binding to the ssDNA for homologous DNA recombination and repair. Holoenzyme degrades any linearized DNA that is unable to undergo homologous recombination. In the holoenzyme this subunit contributes ATPase, 3'-5' helicase, exonuclease activity and loads RecA onto ssDNA.</text>
</comment>
<keyword evidence="20" id="KW-1185">Reference proteome</keyword>
<comment type="similarity">
    <text evidence="15">Belongs to the helicase family. UvrD subfamily.</text>
</comment>
<dbReference type="GO" id="GO:0016887">
    <property type="term" value="F:ATP hydrolysis activity"/>
    <property type="evidence" value="ECO:0007669"/>
    <property type="project" value="RHEA"/>
</dbReference>
<feature type="binding site" evidence="15">
    <location>
        <position position="1083"/>
    </location>
    <ligand>
        <name>Mg(2+)</name>
        <dbReference type="ChEBI" id="CHEBI:18420"/>
    </ligand>
</feature>
<keyword evidence="9 15" id="KW-0460">Magnesium</keyword>
<evidence type="ECO:0000256" key="16">
    <source>
        <dbReference type="PROSITE-ProRule" id="PRU00560"/>
    </source>
</evidence>
<dbReference type="STRING" id="1117707.VQ7734_04226"/>
<evidence type="ECO:0000256" key="11">
    <source>
        <dbReference type="ARBA" id="ARBA00023204"/>
    </source>
</evidence>
<evidence type="ECO:0000256" key="1">
    <source>
        <dbReference type="ARBA" id="ARBA00022722"/>
    </source>
</evidence>
<dbReference type="RefSeq" id="WP_073585900.1">
    <property type="nucleotide sequence ID" value="NZ_AP024897.1"/>
</dbReference>
<evidence type="ECO:0000256" key="6">
    <source>
        <dbReference type="ARBA" id="ARBA00022806"/>
    </source>
</evidence>
<dbReference type="InterPro" id="IPR011335">
    <property type="entry name" value="Restrct_endonuc-II-like"/>
</dbReference>
<dbReference type="GO" id="GO:0009338">
    <property type="term" value="C:exodeoxyribonuclease V complex"/>
    <property type="evidence" value="ECO:0007669"/>
    <property type="project" value="TreeGrafter"/>
</dbReference>